<keyword evidence="1" id="KW-0175">Coiled coil</keyword>
<name>F6ZA22_CIOIN</name>
<protein>
    <submittedName>
        <fullName evidence="3">Uncharacterized protein</fullName>
    </submittedName>
</protein>
<dbReference type="InParanoid" id="F6ZA22"/>
<reference evidence="3" key="2">
    <citation type="journal article" date="2008" name="Genome Biol.">
        <title>Improved genome assembly and evidence-based global gene model set for the chordate Ciona intestinalis: new insight into intron and operon populations.</title>
        <authorList>
            <person name="Satou Y."/>
            <person name="Mineta K."/>
            <person name="Ogasawara M."/>
            <person name="Sasakura Y."/>
            <person name="Shoguchi E."/>
            <person name="Ueno K."/>
            <person name="Yamada L."/>
            <person name="Matsumoto J."/>
            <person name="Wasserscheid J."/>
            <person name="Dewar K."/>
            <person name="Wiley G.B."/>
            <person name="Macmil S.L."/>
            <person name="Roe B.A."/>
            <person name="Zeller R.W."/>
            <person name="Hastings K.E."/>
            <person name="Lemaire P."/>
            <person name="Lindquist E."/>
            <person name="Endo T."/>
            <person name="Hotta K."/>
            <person name="Inaba K."/>
        </authorList>
    </citation>
    <scope>NUCLEOTIDE SEQUENCE [LARGE SCALE GENOMIC DNA]</scope>
    <source>
        <strain evidence="3">wild type</strain>
    </source>
</reference>
<dbReference type="EMBL" id="EAAA01002545">
    <property type="status" value="NOT_ANNOTATED_CDS"/>
    <property type="molecule type" value="Genomic_DNA"/>
</dbReference>
<sequence length="252" mass="29507">MIIKSSRREDYDVEFELKHLREENRALKIKIKEKHNGSDYHPEYFAQNQQQQTNQQNKPEIQQTQQNSKDTEKFKCEIETLKQKVYETSQQSDEMRCRFEKTMATMKDNYDITIKEQEKKSENLEKKLMEVQSRLMTSQSECAISRTREVALQKQIGNLLSELQETRLGTPNAPMRRIENLNQQIQLLHFKQRDRENMIKKITGNTGSNEDVETLQAVIADKNLLLAKFRTELDLILGGLEKIKTKGVLGNA</sequence>
<proteinExistence type="predicted"/>
<evidence type="ECO:0000313" key="3">
    <source>
        <dbReference type="Ensembl" id="ENSCINP00000026715.2"/>
    </source>
</evidence>
<dbReference type="Proteomes" id="UP000008144">
    <property type="component" value="Chromosome 7"/>
</dbReference>
<feature type="compositionally biased region" description="Low complexity" evidence="2">
    <location>
        <begin position="49"/>
        <end position="63"/>
    </location>
</feature>
<keyword evidence="4" id="KW-1185">Reference proteome</keyword>
<reference evidence="3" key="4">
    <citation type="submission" date="2025-09" db="UniProtKB">
        <authorList>
            <consortium name="Ensembl"/>
        </authorList>
    </citation>
    <scope>IDENTIFICATION</scope>
</reference>
<evidence type="ECO:0000256" key="2">
    <source>
        <dbReference type="SAM" id="MobiDB-lite"/>
    </source>
</evidence>
<dbReference type="HOGENOM" id="CLU_1102463_0_0_1"/>
<dbReference type="Ensembl" id="ENSCINT00000026961.2">
    <property type="protein sequence ID" value="ENSCINP00000026715.2"/>
    <property type="gene ID" value="ENSCING00000014880.2"/>
</dbReference>
<reference evidence="3" key="3">
    <citation type="submission" date="2025-08" db="UniProtKB">
        <authorList>
            <consortium name="Ensembl"/>
        </authorList>
    </citation>
    <scope>IDENTIFICATION</scope>
</reference>
<evidence type="ECO:0000256" key="1">
    <source>
        <dbReference type="SAM" id="Coils"/>
    </source>
</evidence>
<dbReference type="AlphaFoldDB" id="F6ZA22"/>
<reference evidence="4" key="1">
    <citation type="journal article" date="2002" name="Science">
        <title>The draft genome of Ciona intestinalis: insights into chordate and vertebrate origins.</title>
        <authorList>
            <person name="Dehal P."/>
            <person name="Satou Y."/>
            <person name="Campbell R.K."/>
            <person name="Chapman J."/>
            <person name="Degnan B."/>
            <person name="De Tomaso A."/>
            <person name="Davidson B."/>
            <person name="Di Gregorio A."/>
            <person name="Gelpke M."/>
            <person name="Goodstein D.M."/>
            <person name="Harafuji N."/>
            <person name="Hastings K.E."/>
            <person name="Ho I."/>
            <person name="Hotta K."/>
            <person name="Huang W."/>
            <person name="Kawashima T."/>
            <person name="Lemaire P."/>
            <person name="Martinez D."/>
            <person name="Meinertzhagen I.A."/>
            <person name="Necula S."/>
            <person name="Nonaka M."/>
            <person name="Putnam N."/>
            <person name="Rash S."/>
            <person name="Saiga H."/>
            <person name="Satake M."/>
            <person name="Terry A."/>
            <person name="Yamada L."/>
            <person name="Wang H.G."/>
            <person name="Awazu S."/>
            <person name="Azumi K."/>
            <person name="Boore J."/>
            <person name="Branno M."/>
            <person name="Chin-Bow S."/>
            <person name="DeSantis R."/>
            <person name="Doyle S."/>
            <person name="Francino P."/>
            <person name="Keys D.N."/>
            <person name="Haga S."/>
            <person name="Hayashi H."/>
            <person name="Hino K."/>
            <person name="Imai K.S."/>
            <person name="Inaba K."/>
            <person name="Kano S."/>
            <person name="Kobayashi K."/>
            <person name="Kobayashi M."/>
            <person name="Lee B.I."/>
            <person name="Makabe K.W."/>
            <person name="Manohar C."/>
            <person name="Matassi G."/>
            <person name="Medina M."/>
            <person name="Mochizuki Y."/>
            <person name="Mount S."/>
            <person name="Morishita T."/>
            <person name="Miura S."/>
            <person name="Nakayama A."/>
            <person name="Nishizaka S."/>
            <person name="Nomoto H."/>
            <person name="Ohta F."/>
            <person name="Oishi K."/>
            <person name="Rigoutsos I."/>
            <person name="Sano M."/>
            <person name="Sasaki A."/>
            <person name="Sasakura Y."/>
            <person name="Shoguchi E."/>
            <person name="Shin-i T."/>
            <person name="Spagnuolo A."/>
            <person name="Stainier D."/>
            <person name="Suzuki M.M."/>
            <person name="Tassy O."/>
            <person name="Takatori N."/>
            <person name="Tokuoka M."/>
            <person name="Yagi K."/>
            <person name="Yoshizaki F."/>
            <person name="Wada S."/>
            <person name="Zhang C."/>
            <person name="Hyatt P.D."/>
            <person name="Larimer F."/>
            <person name="Detter C."/>
            <person name="Doggett N."/>
            <person name="Glavina T."/>
            <person name="Hawkins T."/>
            <person name="Richardson P."/>
            <person name="Lucas S."/>
            <person name="Kohara Y."/>
            <person name="Levine M."/>
            <person name="Satoh N."/>
            <person name="Rokhsar D.S."/>
        </authorList>
    </citation>
    <scope>NUCLEOTIDE SEQUENCE [LARGE SCALE GENOMIC DNA]</scope>
</reference>
<feature type="coiled-coil region" evidence="1">
    <location>
        <begin position="107"/>
        <end position="141"/>
    </location>
</feature>
<accession>F6ZA22</accession>
<evidence type="ECO:0000313" key="4">
    <source>
        <dbReference type="Proteomes" id="UP000008144"/>
    </source>
</evidence>
<feature type="region of interest" description="Disordered" evidence="2">
    <location>
        <begin position="49"/>
        <end position="71"/>
    </location>
</feature>
<organism evidence="3 4">
    <name type="scientific">Ciona intestinalis</name>
    <name type="common">Transparent sea squirt</name>
    <name type="synonym">Ascidia intestinalis</name>
    <dbReference type="NCBI Taxonomy" id="7719"/>
    <lineage>
        <taxon>Eukaryota</taxon>
        <taxon>Metazoa</taxon>
        <taxon>Chordata</taxon>
        <taxon>Tunicata</taxon>
        <taxon>Ascidiacea</taxon>
        <taxon>Phlebobranchia</taxon>
        <taxon>Cionidae</taxon>
        <taxon>Ciona</taxon>
    </lineage>
</organism>